<comment type="caution">
    <text evidence="1">The sequence shown here is derived from an EMBL/GenBank/DDBJ whole genome shotgun (WGS) entry which is preliminary data.</text>
</comment>
<evidence type="ECO:0000313" key="2">
    <source>
        <dbReference type="Proteomes" id="UP000304900"/>
    </source>
</evidence>
<organism evidence="1 2">
    <name type="scientific">Dyadobacter frigoris</name>
    <dbReference type="NCBI Taxonomy" id="2576211"/>
    <lineage>
        <taxon>Bacteria</taxon>
        <taxon>Pseudomonadati</taxon>
        <taxon>Bacteroidota</taxon>
        <taxon>Cytophagia</taxon>
        <taxon>Cytophagales</taxon>
        <taxon>Spirosomataceae</taxon>
        <taxon>Dyadobacter</taxon>
    </lineage>
</organism>
<name>A0A4U6CXQ7_9BACT</name>
<reference evidence="1 2" key="1">
    <citation type="submission" date="2019-05" db="EMBL/GenBank/DDBJ databases">
        <title>Dyadobacter AR-3-8 sp. nov., isolated from arctic soil.</title>
        <authorList>
            <person name="Chaudhary D.K."/>
        </authorList>
    </citation>
    <scope>NUCLEOTIDE SEQUENCE [LARGE SCALE GENOMIC DNA]</scope>
    <source>
        <strain evidence="1 2">AR-3-8</strain>
    </source>
</reference>
<gene>
    <name evidence="1" type="ORF">FDK13_24425</name>
</gene>
<evidence type="ECO:0000313" key="1">
    <source>
        <dbReference type="EMBL" id="TKT89492.1"/>
    </source>
</evidence>
<protein>
    <submittedName>
        <fullName evidence="1">Uncharacterized protein</fullName>
    </submittedName>
</protein>
<dbReference type="OrthoDB" id="9815802at2"/>
<dbReference type="RefSeq" id="WP_137342629.1">
    <property type="nucleotide sequence ID" value="NZ_SZVO01000012.1"/>
</dbReference>
<proteinExistence type="predicted"/>
<keyword evidence="2" id="KW-1185">Reference proteome</keyword>
<dbReference type="AlphaFoldDB" id="A0A4U6CXQ7"/>
<sequence>MIFIIKDADASVNNIGSKVEVPIVWDAAAAAYIAQIPTTLASLPYAKKRALNDFFKGVKSAGFYSKITHLFLPCFGRVEGGVNLVAPAYNINFPTTDAVYDAKGVFFNLGWQVPFLKNIKENHVAAYTSTIPSSNVVGRYSVAQSATNHILGRYVINPDAAGFRVNSSADNATVAGLGMSIGPLIGSVSSSLGKLNASVNGVLASKTITTVGGANDFQLIIGGNALTGTAGLAMCSHSLFSFGDYLTEVELASFASLQSNLMAALLV</sequence>
<dbReference type="Proteomes" id="UP000304900">
    <property type="component" value="Unassembled WGS sequence"/>
</dbReference>
<dbReference type="EMBL" id="SZVO01000012">
    <property type="protein sequence ID" value="TKT89492.1"/>
    <property type="molecule type" value="Genomic_DNA"/>
</dbReference>
<accession>A0A4U6CXQ7</accession>